<dbReference type="AlphaFoldDB" id="A0AAU8IFV2"/>
<gene>
    <name evidence="1" type="ORF">ABNN70_01320</name>
</gene>
<sequence>MVCESLCLCIVACAFNPIDPIPDFIPIPRYLDEFIITPFALMLAVKCIPESVMTDAKIKTQQRKRNTGTPKFRTAVSGFSACTDSVLDFLILALILRPDDLCIRSDLRHFHRIMA</sequence>
<name>A0AAU8IFV2_9BACL</name>
<reference evidence="1" key="1">
    <citation type="submission" date="2024-06" db="EMBL/GenBank/DDBJ databases">
        <authorList>
            <person name="Fan A."/>
            <person name="Zhang F.Y."/>
            <person name="Zhang L."/>
        </authorList>
    </citation>
    <scope>NUCLEOTIDE SEQUENCE</scope>
    <source>
        <strain evidence="1">Y61</strain>
    </source>
</reference>
<proteinExistence type="predicted"/>
<organism evidence="1">
    <name type="scientific">Sporolactobacillus sp. Y61</name>
    <dbReference type="NCBI Taxonomy" id="3160863"/>
    <lineage>
        <taxon>Bacteria</taxon>
        <taxon>Bacillati</taxon>
        <taxon>Bacillota</taxon>
        <taxon>Bacilli</taxon>
        <taxon>Bacillales</taxon>
        <taxon>Sporolactobacillaceae</taxon>
        <taxon>Sporolactobacillus</taxon>
    </lineage>
</organism>
<accession>A0AAU8IFV2</accession>
<dbReference type="RefSeq" id="WP_353948506.1">
    <property type="nucleotide sequence ID" value="NZ_CP159510.1"/>
</dbReference>
<evidence type="ECO:0000313" key="1">
    <source>
        <dbReference type="EMBL" id="XCJ17217.1"/>
    </source>
</evidence>
<protein>
    <submittedName>
        <fullName evidence="1">YkvA family protein</fullName>
    </submittedName>
</protein>
<dbReference type="GO" id="GO:0012505">
    <property type="term" value="C:endomembrane system"/>
    <property type="evidence" value="ECO:0007669"/>
    <property type="project" value="UniProtKB-SubCell"/>
</dbReference>
<dbReference type="EMBL" id="CP159510">
    <property type="protein sequence ID" value="XCJ17217.1"/>
    <property type="molecule type" value="Genomic_DNA"/>
</dbReference>